<proteinExistence type="predicted"/>
<evidence type="ECO:0000313" key="3">
    <source>
        <dbReference type="RefSeq" id="XP_030758436.1"/>
    </source>
</evidence>
<dbReference type="InterPro" id="IPR036682">
    <property type="entry name" value="OS_D_A10/PebIII_sf"/>
</dbReference>
<keyword evidence="2" id="KW-1185">Reference proteome</keyword>
<feature type="chain" id="PRO_5027080367" evidence="1">
    <location>
        <begin position="19"/>
        <end position="121"/>
    </location>
</feature>
<dbReference type="PANTHER" id="PTHR11257:SF12">
    <property type="entry name" value="EJACULATORY BULB-SPECIFIC PROTEIN 3-RELATED"/>
    <property type="match status" value="1"/>
</dbReference>
<organism evidence="2 3">
    <name type="scientific">Sitophilus oryzae</name>
    <name type="common">Rice weevil</name>
    <name type="synonym">Curculio oryzae</name>
    <dbReference type="NCBI Taxonomy" id="7048"/>
    <lineage>
        <taxon>Eukaryota</taxon>
        <taxon>Metazoa</taxon>
        <taxon>Ecdysozoa</taxon>
        <taxon>Arthropoda</taxon>
        <taxon>Hexapoda</taxon>
        <taxon>Insecta</taxon>
        <taxon>Pterygota</taxon>
        <taxon>Neoptera</taxon>
        <taxon>Endopterygota</taxon>
        <taxon>Coleoptera</taxon>
        <taxon>Polyphaga</taxon>
        <taxon>Cucujiformia</taxon>
        <taxon>Curculionidae</taxon>
        <taxon>Dryophthorinae</taxon>
        <taxon>Sitophilus</taxon>
    </lineage>
</organism>
<feature type="signal peptide" evidence="1">
    <location>
        <begin position="1"/>
        <end position="18"/>
    </location>
</feature>
<gene>
    <name evidence="3" type="primary">LOC115884092</name>
</gene>
<dbReference type="OrthoDB" id="8183954at2759"/>
<dbReference type="RefSeq" id="XP_030758436.1">
    <property type="nucleotide sequence ID" value="XM_030902576.1"/>
</dbReference>
<dbReference type="InterPro" id="IPR005055">
    <property type="entry name" value="A10/PebIII"/>
</dbReference>
<keyword evidence="1" id="KW-0732">Signal</keyword>
<dbReference type="GeneID" id="115884092"/>
<accession>A0A6J2Y5A8</accession>
<reference evidence="3" key="1">
    <citation type="submission" date="2025-08" db="UniProtKB">
        <authorList>
            <consortium name="RefSeq"/>
        </authorList>
    </citation>
    <scope>IDENTIFICATION</scope>
    <source>
        <tissue evidence="3">Gonads</tissue>
    </source>
</reference>
<name>A0A6J2Y5A8_SITOR</name>
<protein>
    <submittedName>
        <fullName evidence="3">Ejaculatory bulb-specific protein 3-like</fullName>
    </submittedName>
</protein>
<dbReference type="Gene3D" id="1.10.2080.10">
    <property type="entry name" value="Insect odorant-binding protein A10/Ejaculatory bulb-specific protein 3"/>
    <property type="match status" value="1"/>
</dbReference>
<sequence length="121" mass="13718">MNSVVFVVVSLVLGVCLGQQYTTKYDNINIDNILSNDRILSNYIKCILDEGPCTEEGRLLKKHIPDAISTNCVKCTDAQKRIVKKGSSFLIKNKPQQWQRIARKFDPSGQHQAEFQQFLSS</sequence>
<dbReference type="InParanoid" id="A0A6J2Y5A8"/>
<evidence type="ECO:0000256" key="1">
    <source>
        <dbReference type="SAM" id="SignalP"/>
    </source>
</evidence>
<evidence type="ECO:0000313" key="2">
    <source>
        <dbReference type="Proteomes" id="UP000504635"/>
    </source>
</evidence>
<dbReference type="Pfam" id="PF03392">
    <property type="entry name" value="OS-D"/>
    <property type="match status" value="1"/>
</dbReference>
<dbReference type="PANTHER" id="PTHR11257">
    <property type="entry name" value="CHEMOSENSORY PROTEIN-RELATED"/>
    <property type="match status" value="1"/>
</dbReference>
<dbReference type="SUPFAM" id="SSF100910">
    <property type="entry name" value="Chemosensory protein Csp2"/>
    <property type="match status" value="1"/>
</dbReference>
<dbReference type="AlphaFoldDB" id="A0A6J2Y5A8"/>
<dbReference type="Proteomes" id="UP000504635">
    <property type="component" value="Unplaced"/>
</dbReference>
<dbReference type="KEGG" id="soy:115884092"/>